<evidence type="ECO:0000313" key="3">
    <source>
        <dbReference type="Proteomes" id="UP000054560"/>
    </source>
</evidence>
<proteinExistence type="predicted"/>
<dbReference type="AlphaFoldDB" id="A0A0L0GED8"/>
<organism evidence="2 3">
    <name type="scientific">Sphaeroforma arctica JP610</name>
    <dbReference type="NCBI Taxonomy" id="667725"/>
    <lineage>
        <taxon>Eukaryota</taxon>
        <taxon>Ichthyosporea</taxon>
        <taxon>Ichthyophonida</taxon>
        <taxon>Sphaeroforma</taxon>
    </lineage>
</organism>
<accession>A0A0L0GED8</accession>
<dbReference type="Proteomes" id="UP000054560">
    <property type="component" value="Unassembled WGS sequence"/>
</dbReference>
<evidence type="ECO:0008006" key="4">
    <source>
        <dbReference type="Google" id="ProtNLM"/>
    </source>
</evidence>
<name>A0A0L0GED8_9EUKA</name>
<reference evidence="2 3" key="1">
    <citation type="submission" date="2011-02" db="EMBL/GenBank/DDBJ databases">
        <title>The Genome Sequence of Sphaeroforma arctica JP610.</title>
        <authorList>
            <consortium name="The Broad Institute Genome Sequencing Platform"/>
            <person name="Russ C."/>
            <person name="Cuomo C."/>
            <person name="Young S.K."/>
            <person name="Zeng Q."/>
            <person name="Gargeya S."/>
            <person name="Alvarado L."/>
            <person name="Berlin A."/>
            <person name="Chapman S.B."/>
            <person name="Chen Z."/>
            <person name="Freedman E."/>
            <person name="Gellesch M."/>
            <person name="Goldberg J."/>
            <person name="Griggs A."/>
            <person name="Gujja S."/>
            <person name="Heilman E."/>
            <person name="Heiman D."/>
            <person name="Howarth C."/>
            <person name="Mehta T."/>
            <person name="Neiman D."/>
            <person name="Pearson M."/>
            <person name="Roberts A."/>
            <person name="Saif S."/>
            <person name="Shea T."/>
            <person name="Shenoy N."/>
            <person name="Sisk P."/>
            <person name="Stolte C."/>
            <person name="Sykes S."/>
            <person name="White J."/>
            <person name="Yandava C."/>
            <person name="Burger G."/>
            <person name="Gray M.W."/>
            <person name="Holland P.W.H."/>
            <person name="King N."/>
            <person name="Lang F.B.F."/>
            <person name="Roger A.J."/>
            <person name="Ruiz-Trillo I."/>
            <person name="Haas B."/>
            <person name="Nusbaum C."/>
            <person name="Birren B."/>
        </authorList>
    </citation>
    <scope>NUCLEOTIDE SEQUENCE [LARGE SCALE GENOMIC DNA]</scope>
    <source>
        <strain evidence="2 3">JP610</strain>
    </source>
</reference>
<gene>
    <name evidence="2" type="ORF">SARC_00484</name>
</gene>
<evidence type="ECO:0000256" key="1">
    <source>
        <dbReference type="SAM" id="SignalP"/>
    </source>
</evidence>
<evidence type="ECO:0000313" key="2">
    <source>
        <dbReference type="EMBL" id="KNC87392.1"/>
    </source>
</evidence>
<protein>
    <recommendedName>
        <fullName evidence="4">LNR domain-containing protein</fullName>
    </recommendedName>
</protein>
<keyword evidence="3" id="KW-1185">Reference proteome</keyword>
<sequence>MIALILSIGVLSAAVQAMATRQTNDTTTAGVPYIEDAAFMCGGSNEAQCAELQFCEWKAFLVNPDCFENEDLVERINDIACAALTEAICSTDARCEWDDDECQGQHGAISVVKDANGTITLDTTGITLPPTGSIYVDVENYCLSILDKTTCDANQYCDFDDDVLGDEECEDDDNSVEDANQLVCASLTPALCLADLRCELDDNVCEGGDSFVIVPMPATNASSPTAATTSAAATSTDAPVTTTSATVAPGTPSLVVPDVICESYTNQTVCIEIIFCEWDDGRCEADEDTVKLINDASCVALTTEETCNTNTACDWEDAVCEGSEDAISVITNADGSISAEMTGVTVPATGTFQNAGKYCDNKYTDEVACGADKYCKWDNGVGGDECEADESLIEAENTPICAAFTTAALCAADMRCDWDDNTCEGTDDMIIA</sequence>
<dbReference type="GeneID" id="25900988"/>
<dbReference type="EMBL" id="KQ241611">
    <property type="protein sequence ID" value="KNC87392.1"/>
    <property type="molecule type" value="Genomic_DNA"/>
</dbReference>
<feature type="chain" id="PRO_5005539414" description="LNR domain-containing protein" evidence="1">
    <location>
        <begin position="18"/>
        <end position="432"/>
    </location>
</feature>
<keyword evidence="1" id="KW-0732">Signal</keyword>
<feature type="signal peptide" evidence="1">
    <location>
        <begin position="1"/>
        <end position="17"/>
    </location>
</feature>
<dbReference type="RefSeq" id="XP_014161294.1">
    <property type="nucleotide sequence ID" value="XM_014305819.1"/>
</dbReference>